<keyword evidence="6" id="KW-0472">Membrane</keyword>
<evidence type="ECO:0000256" key="10">
    <source>
        <dbReference type="ARBA" id="ARBA00023316"/>
    </source>
</evidence>
<evidence type="ECO:0000256" key="5">
    <source>
        <dbReference type="ARBA" id="ARBA00023024"/>
    </source>
</evidence>
<dbReference type="Gene3D" id="3.20.20.370">
    <property type="entry name" value="Glycoside hydrolase/deacetylase"/>
    <property type="match status" value="1"/>
</dbReference>
<evidence type="ECO:0000313" key="16">
    <source>
        <dbReference type="Proteomes" id="UP000305948"/>
    </source>
</evidence>
<evidence type="ECO:0000256" key="7">
    <source>
        <dbReference type="ARBA" id="ARBA00023277"/>
    </source>
</evidence>
<dbReference type="GO" id="GO:0071555">
    <property type="term" value="P:cell wall organization"/>
    <property type="evidence" value="ECO:0007669"/>
    <property type="project" value="UniProtKB-KW"/>
</dbReference>
<dbReference type="GO" id="GO:0005886">
    <property type="term" value="C:plasma membrane"/>
    <property type="evidence" value="ECO:0007669"/>
    <property type="project" value="UniProtKB-SubCell"/>
</dbReference>
<evidence type="ECO:0000256" key="3">
    <source>
        <dbReference type="ARBA" id="ARBA00022475"/>
    </source>
</evidence>
<evidence type="ECO:0000256" key="12">
    <source>
        <dbReference type="ARBA" id="ARBA00024056"/>
    </source>
</evidence>
<comment type="catalytic activity">
    <reaction evidence="13">
        <text>[(1-&gt;4)-N-acetyl-beta-D-glucosaminyl](n) + n H2O = chitosan + n acetate</text>
        <dbReference type="Rhea" id="RHEA:10464"/>
        <dbReference type="Rhea" id="RHEA-COMP:9593"/>
        <dbReference type="Rhea" id="RHEA-COMP:9597"/>
        <dbReference type="ChEBI" id="CHEBI:15377"/>
        <dbReference type="ChEBI" id="CHEBI:17029"/>
        <dbReference type="ChEBI" id="CHEBI:30089"/>
        <dbReference type="ChEBI" id="CHEBI:57704"/>
        <dbReference type="EC" id="3.5.1.41"/>
    </reaction>
    <physiologicalReaction direction="left-to-right" evidence="13">
        <dbReference type="Rhea" id="RHEA:10465"/>
    </physiologicalReaction>
</comment>
<dbReference type="EC" id="3.5.1.41" evidence="12"/>
<evidence type="ECO:0000256" key="8">
    <source>
        <dbReference type="ARBA" id="ARBA00023285"/>
    </source>
</evidence>
<evidence type="ECO:0000259" key="14">
    <source>
        <dbReference type="PROSITE" id="PS51677"/>
    </source>
</evidence>
<keyword evidence="9" id="KW-0449">Lipoprotein</keyword>
<proteinExistence type="predicted"/>
<dbReference type="GO" id="GO:0006032">
    <property type="term" value="P:chitin catabolic process"/>
    <property type="evidence" value="ECO:0007669"/>
    <property type="project" value="UniProtKB-KW"/>
</dbReference>
<comment type="subcellular location">
    <subcellularLocation>
        <location evidence="2">Cell membrane</location>
        <topology evidence="2">Lipid-anchor</topology>
        <topology evidence="2">GPI-anchor</topology>
    </subcellularLocation>
</comment>
<evidence type="ECO:0000256" key="9">
    <source>
        <dbReference type="ARBA" id="ARBA00023288"/>
    </source>
</evidence>
<keyword evidence="8" id="KW-0170">Cobalt</keyword>
<dbReference type="GO" id="GO:0000272">
    <property type="term" value="P:polysaccharide catabolic process"/>
    <property type="evidence" value="ECO:0007669"/>
    <property type="project" value="UniProtKB-KW"/>
</dbReference>
<keyword evidence="7" id="KW-0119">Carbohydrate metabolism</keyword>
<evidence type="ECO:0000256" key="11">
    <source>
        <dbReference type="ARBA" id="ARBA00023326"/>
    </source>
</evidence>
<dbReference type="GO" id="GO:0004099">
    <property type="term" value="F:chitin deacetylase activity"/>
    <property type="evidence" value="ECO:0007669"/>
    <property type="project" value="UniProtKB-EC"/>
</dbReference>
<name>A0A5C3N2M1_9AGAM</name>
<dbReference type="STRING" id="5364.A0A5C3N2M1"/>
<dbReference type="PANTHER" id="PTHR10587">
    <property type="entry name" value="GLYCOSYL TRANSFERASE-RELATED"/>
    <property type="match status" value="1"/>
</dbReference>
<dbReference type="EMBL" id="ML213511">
    <property type="protein sequence ID" value="TFK51275.1"/>
    <property type="molecule type" value="Genomic_DNA"/>
</dbReference>
<keyword evidence="11" id="KW-0624">Polysaccharide degradation</keyword>
<feature type="domain" description="NodB homology" evidence="14">
    <location>
        <begin position="30"/>
        <end position="272"/>
    </location>
</feature>
<evidence type="ECO:0000256" key="1">
    <source>
        <dbReference type="ARBA" id="ARBA00001941"/>
    </source>
</evidence>
<keyword evidence="16" id="KW-1185">Reference proteome</keyword>
<keyword evidence="4" id="KW-0325">Glycoprotein</keyword>
<reference evidence="15 16" key="1">
    <citation type="journal article" date="2019" name="Nat. Ecol. Evol.">
        <title>Megaphylogeny resolves global patterns of mushroom evolution.</title>
        <authorList>
            <person name="Varga T."/>
            <person name="Krizsan K."/>
            <person name="Foldi C."/>
            <person name="Dima B."/>
            <person name="Sanchez-Garcia M."/>
            <person name="Sanchez-Ramirez S."/>
            <person name="Szollosi G.J."/>
            <person name="Szarkandi J.G."/>
            <person name="Papp V."/>
            <person name="Albert L."/>
            <person name="Andreopoulos W."/>
            <person name="Angelini C."/>
            <person name="Antonin V."/>
            <person name="Barry K.W."/>
            <person name="Bougher N.L."/>
            <person name="Buchanan P."/>
            <person name="Buyck B."/>
            <person name="Bense V."/>
            <person name="Catcheside P."/>
            <person name="Chovatia M."/>
            <person name="Cooper J."/>
            <person name="Damon W."/>
            <person name="Desjardin D."/>
            <person name="Finy P."/>
            <person name="Geml J."/>
            <person name="Haridas S."/>
            <person name="Hughes K."/>
            <person name="Justo A."/>
            <person name="Karasinski D."/>
            <person name="Kautmanova I."/>
            <person name="Kiss B."/>
            <person name="Kocsube S."/>
            <person name="Kotiranta H."/>
            <person name="LaButti K.M."/>
            <person name="Lechner B.E."/>
            <person name="Liimatainen K."/>
            <person name="Lipzen A."/>
            <person name="Lukacs Z."/>
            <person name="Mihaltcheva S."/>
            <person name="Morgado L.N."/>
            <person name="Niskanen T."/>
            <person name="Noordeloos M.E."/>
            <person name="Ohm R.A."/>
            <person name="Ortiz-Santana B."/>
            <person name="Ovrebo C."/>
            <person name="Racz N."/>
            <person name="Riley R."/>
            <person name="Savchenko A."/>
            <person name="Shiryaev A."/>
            <person name="Soop K."/>
            <person name="Spirin V."/>
            <person name="Szebenyi C."/>
            <person name="Tomsovsky M."/>
            <person name="Tulloss R.E."/>
            <person name="Uehling J."/>
            <person name="Grigoriev I.V."/>
            <person name="Vagvolgyi C."/>
            <person name="Papp T."/>
            <person name="Martin F.M."/>
            <person name="Miettinen O."/>
            <person name="Hibbett D.S."/>
            <person name="Nagy L.G."/>
        </authorList>
    </citation>
    <scope>NUCLEOTIDE SEQUENCE [LARGE SCALE GENOMIC DNA]</scope>
    <source>
        <strain evidence="15 16">OMC1185</strain>
    </source>
</reference>
<keyword evidence="4" id="KW-0336">GPI-anchor</keyword>
<evidence type="ECO:0000256" key="6">
    <source>
        <dbReference type="ARBA" id="ARBA00023136"/>
    </source>
</evidence>
<dbReference type="Proteomes" id="UP000305948">
    <property type="component" value="Unassembled WGS sequence"/>
</dbReference>
<dbReference type="GO" id="GO:0098552">
    <property type="term" value="C:side of membrane"/>
    <property type="evidence" value="ECO:0007669"/>
    <property type="project" value="UniProtKB-KW"/>
</dbReference>
<dbReference type="SUPFAM" id="SSF88713">
    <property type="entry name" value="Glycoside hydrolase/deacetylase"/>
    <property type="match status" value="1"/>
</dbReference>
<evidence type="ECO:0000256" key="2">
    <source>
        <dbReference type="ARBA" id="ARBA00004609"/>
    </source>
</evidence>
<dbReference type="InterPro" id="IPR011330">
    <property type="entry name" value="Glyco_hydro/deAcase_b/a-brl"/>
</dbReference>
<dbReference type="GO" id="GO:0009272">
    <property type="term" value="P:fungal-type cell wall biogenesis"/>
    <property type="evidence" value="ECO:0007669"/>
    <property type="project" value="UniProtKB-ARBA"/>
</dbReference>
<dbReference type="Pfam" id="PF01522">
    <property type="entry name" value="Polysacc_deac_1"/>
    <property type="match status" value="1"/>
</dbReference>
<evidence type="ECO:0000256" key="4">
    <source>
        <dbReference type="ARBA" id="ARBA00022622"/>
    </source>
</evidence>
<dbReference type="InterPro" id="IPR002509">
    <property type="entry name" value="NODB_dom"/>
</dbReference>
<dbReference type="InterPro" id="IPR050248">
    <property type="entry name" value="Polysacc_deacetylase_ArnD"/>
</dbReference>
<gene>
    <name evidence="15" type="ORF">OE88DRAFT_1629898</name>
</gene>
<accession>A0A5C3N2M1</accession>
<evidence type="ECO:0000313" key="15">
    <source>
        <dbReference type="EMBL" id="TFK51275.1"/>
    </source>
</evidence>
<dbReference type="AlphaFoldDB" id="A0A5C3N2M1"/>
<dbReference type="OrthoDB" id="3162524at2759"/>
<organism evidence="15 16">
    <name type="scientific">Heliocybe sulcata</name>
    <dbReference type="NCBI Taxonomy" id="5364"/>
    <lineage>
        <taxon>Eukaryota</taxon>
        <taxon>Fungi</taxon>
        <taxon>Dikarya</taxon>
        <taxon>Basidiomycota</taxon>
        <taxon>Agaricomycotina</taxon>
        <taxon>Agaricomycetes</taxon>
        <taxon>Gloeophyllales</taxon>
        <taxon>Gloeophyllaceae</taxon>
        <taxon>Heliocybe</taxon>
    </lineage>
</organism>
<keyword evidence="3" id="KW-1003">Cell membrane</keyword>
<keyword evidence="5" id="KW-0146">Chitin degradation</keyword>
<protein>
    <recommendedName>
        <fullName evidence="12">chitin deacetylase</fullName>
        <ecNumber evidence="12">3.5.1.41</ecNumber>
    </recommendedName>
</protein>
<evidence type="ECO:0000256" key="13">
    <source>
        <dbReference type="ARBA" id="ARBA00048494"/>
    </source>
</evidence>
<comment type="cofactor">
    <cofactor evidence="1">
        <name>Co(2+)</name>
        <dbReference type="ChEBI" id="CHEBI:48828"/>
    </cofactor>
</comment>
<keyword evidence="10" id="KW-0961">Cell wall biogenesis/degradation</keyword>
<sequence length="300" mass="33865">MAEERWPNSARAAVALTMDNMGEAADLNRGLWPVDVPIGSHPSVTKSIPRMLALLAKYTIPATYFIESWNLSVYPDVIADQIAAAGVEIAWHAWQHEPWGKLSADEERENFEKSFGESGIAGFIGKGGKGEGKVVQYRGFRPPGGIVHGERTLKLCKEFGLGYISPAAQEAALVQEGIVVLPFRWQTVDAFFYMKEFAGLRKMKQEYGEDAQGPEVLVERFCREVDDAIERGGYVSLLFHPFLTDREERFEAMEKVLKYLEKKREEGSIWLARDKEIEEWIQAHPQAVGNDPGWDNSSWR</sequence>
<dbReference type="PROSITE" id="PS51677">
    <property type="entry name" value="NODB"/>
    <property type="match status" value="1"/>
</dbReference>